<evidence type="ECO:0000313" key="2">
    <source>
        <dbReference type="EMBL" id="ALO67795.1"/>
    </source>
</evidence>
<accession>A0A0S2M210</accession>
<feature type="transmembrane region" description="Helical" evidence="1">
    <location>
        <begin position="151"/>
        <end position="173"/>
    </location>
</feature>
<feature type="transmembrane region" description="Helical" evidence="1">
    <location>
        <begin position="337"/>
        <end position="356"/>
    </location>
</feature>
<feature type="transmembrane region" description="Helical" evidence="1">
    <location>
        <begin position="120"/>
        <end position="145"/>
    </location>
</feature>
<feature type="transmembrane region" description="Helical" evidence="1">
    <location>
        <begin position="271"/>
        <end position="297"/>
    </location>
</feature>
<dbReference type="EMBL" id="CP013200">
    <property type="protein sequence ID" value="ALO67795.1"/>
    <property type="molecule type" value="Genomic_DNA"/>
</dbReference>
<reference evidence="2 3" key="2">
    <citation type="journal article" date="2016" name="J. Biotechnol.">
        <title>Complete genome sequence of Arthrobacter alpinus ERGS4:06, a yellow pigmented bacterium tolerant to cold and radiations isolated from Sikkim Himalaya.</title>
        <authorList>
            <person name="Kumar R."/>
            <person name="Singh D."/>
            <person name="Swarnkar M.K."/>
            <person name="Singh A.K."/>
            <person name="Kumar S."/>
        </authorList>
    </citation>
    <scope>NUCLEOTIDE SEQUENCE [LARGE SCALE GENOMIC DNA]</scope>
    <source>
        <strain evidence="2 3">ERGS4:06</strain>
    </source>
</reference>
<evidence type="ECO:0000256" key="1">
    <source>
        <dbReference type="SAM" id="Phobius"/>
    </source>
</evidence>
<evidence type="ECO:0008006" key="4">
    <source>
        <dbReference type="Google" id="ProtNLM"/>
    </source>
</evidence>
<dbReference type="AlphaFoldDB" id="A0A0S2M210"/>
<feature type="transmembrane region" description="Helical" evidence="1">
    <location>
        <begin position="31"/>
        <end position="52"/>
    </location>
</feature>
<protein>
    <recommendedName>
        <fullName evidence="4">Membrane protein involved in the export of O-antigen and teichoic acid</fullName>
    </recommendedName>
</protein>
<name>A0A0S2M210_9MICC</name>
<organism evidence="2 3">
    <name type="scientific">Arthrobacter alpinus</name>
    <dbReference type="NCBI Taxonomy" id="656366"/>
    <lineage>
        <taxon>Bacteria</taxon>
        <taxon>Bacillati</taxon>
        <taxon>Actinomycetota</taxon>
        <taxon>Actinomycetes</taxon>
        <taxon>Micrococcales</taxon>
        <taxon>Micrococcaceae</taxon>
        <taxon>Arthrobacter</taxon>
    </lineage>
</organism>
<evidence type="ECO:0000313" key="3">
    <source>
        <dbReference type="Proteomes" id="UP000059574"/>
    </source>
</evidence>
<feature type="transmembrane region" description="Helical" evidence="1">
    <location>
        <begin position="207"/>
        <end position="225"/>
    </location>
</feature>
<reference evidence="3" key="1">
    <citation type="submission" date="2015-11" db="EMBL/GenBank/DDBJ databases">
        <authorList>
            <person name="Kumar R."/>
            <person name="Singh D."/>
            <person name="Swarnkar M.K."/>
            <person name="Singh A.K."/>
            <person name="Kumar S."/>
        </authorList>
    </citation>
    <scope>NUCLEOTIDE SEQUENCE [LARGE SCALE GENOMIC DNA]</scope>
    <source>
        <strain evidence="3">ERGS4:06</strain>
    </source>
</reference>
<feature type="transmembrane region" description="Helical" evidence="1">
    <location>
        <begin position="362"/>
        <end position="379"/>
    </location>
</feature>
<feature type="transmembrane region" description="Helical" evidence="1">
    <location>
        <begin position="231"/>
        <end position="250"/>
    </location>
</feature>
<gene>
    <name evidence="2" type="ORF">AS189_16545</name>
</gene>
<keyword evidence="1" id="KW-0812">Transmembrane</keyword>
<feature type="transmembrane region" description="Helical" evidence="1">
    <location>
        <begin position="90"/>
        <end position="108"/>
    </location>
</feature>
<sequence>MAAQGSQAAVSFVLQIIAARMLGLEGLGRFAILYGVLLLVTALVSGFIGDTLTVLDRFDRHVRFTLQLWCVGLSFGAAIAAAFVVMMARFLTPIEAVAFSGAIAIFVLEDTLRRTLMANLLYWKIVIVDLIGLLGALLVLGFLAATVRPSLVIFFLSILGGQLVALFAAVMLLPRSERFLVMRVVKCTSSVPKYGIWRAAQQAVRPGLLTVVRMTILVLVGAAVVGQVEVARIYVAPMMLVVSGASSFLFTSFARNGDTSIRELLGRADRAVLGLAGVSIVVGGLGLLLLPVIGHLVTGQHPLVLAVAGWIFYSISVSAVTPYGALAAVRGRQSAVLGLRVLDSFISFVLAVAVLQTNLTPALIPSALAVGSITGGLLIRQLLLVPALKYELEVPHQVKPKMRDTSASATT</sequence>
<feature type="transmembrane region" description="Helical" evidence="1">
    <location>
        <begin position="303"/>
        <end position="325"/>
    </location>
</feature>
<proteinExistence type="predicted"/>
<keyword evidence="1" id="KW-1133">Transmembrane helix</keyword>
<feature type="transmembrane region" description="Helical" evidence="1">
    <location>
        <begin position="64"/>
        <end position="84"/>
    </location>
</feature>
<keyword evidence="1" id="KW-0472">Membrane</keyword>
<dbReference type="Proteomes" id="UP000059574">
    <property type="component" value="Chromosome"/>
</dbReference>